<keyword evidence="3" id="KW-0808">Transferase</keyword>
<dbReference type="InterPro" id="IPR040409">
    <property type="entry name" value="PCS-like"/>
</dbReference>
<dbReference type="SUPFAM" id="SSF54001">
    <property type="entry name" value="Cysteine proteinases"/>
    <property type="match status" value="1"/>
</dbReference>
<keyword evidence="7" id="KW-1185">Reference proteome</keyword>
<dbReference type="EMBL" id="BLAY01000024">
    <property type="protein sequence ID" value="GET37199.1"/>
    <property type="molecule type" value="Genomic_DNA"/>
</dbReference>
<dbReference type="Proteomes" id="UP001050975">
    <property type="component" value="Unassembled WGS sequence"/>
</dbReference>
<evidence type="ECO:0000256" key="2">
    <source>
        <dbReference type="ARBA" id="ARBA00022539"/>
    </source>
</evidence>
<proteinExistence type="predicted"/>
<name>A0AAV3X9Y7_9CYAN</name>
<dbReference type="InterPro" id="IPR007719">
    <property type="entry name" value="PCS_N"/>
</dbReference>
<dbReference type="PANTHER" id="PTHR33447">
    <property type="entry name" value="GLUTATHIONE GAMMA-GLUTAMYLCYSTEINYLTRANSFERASE"/>
    <property type="match status" value="1"/>
</dbReference>
<evidence type="ECO:0000256" key="1">
    <source>
        <dbReference type="ARBA" id="ARBA00012468"/>
    </source>
</evidence>
<evidence type="ECO:0000259" key="5">
    <source>
        <dbReference type="PROSITE" id="PS51443"/>
    </source>
</evidence>
<dbReference type="PROSITE" id="PS51443">
    <property type="entry name" value="PCS"/>
    <property type="match status" value="1"/>
</dbReference>
<comment type="caution">
    <text evidence="6">The sequence shown here is derived from an EMBL/GenBank/DDBJ whole genome shotgun (WGS) entry which is preliminary data.</text>
</comment>
<evidence type="ECO:0000256" key="3">
    <source>
        <dbReference type="ARBA" id="ARBA00022679"/>
    </source>
</evidence>
<gene>
    <name evidence="6" type="ORF">MiSe_19520</name>
</gene>
<dbReference type="GO" id="GO:0046872">
    <property type="term" value="F:metal ion binding"/>
    <property type="evidence" value="ECO:0007669"/>
    <property type="project" value="UniProtKB-KW"/>
</dbReference>
<evidence type="ECO:0000313" key="7">
    <source>
        <dbReference type="Proteomes" id="UP001050975"/>
    </source>
</evidence>
<keyword evidence="4" id="KW-0479">Metal-binding</keyword>
<evidence type="ECO:0000256" key="4">
    <source>
        <dbReference type="ARBA" id="ARBA00022723"/>
    </source>
</evidence>
<feature type="domain" description="Peptidase C83" evidence="5">
    <location>
        <begin position="1"/>
        <end position="113"/>
    </location>
</feature>
<protein>
    <recommendedName>
        <fullName evidence="1">glutathione gamma-glutamylcysteinyltransferase</fullName>
        <ecNumber evidence="1">2.3.2.15</ecNumber>
    </recommendedName>
</protein>
<accession>A0AAV3X9Y7</accession>
<evidence type="ECO:0000313" key="6">
    <source>
        <dbReference type="EMBL" id="GET37199.1"/>
    </source>
</evidence>
<keyword evidence="2" id="KW-0104">Cadmium</keyword>
<dbReference type="GO" id="GO:0046938">
    <property type="term" value="P:phytochelatin biosynthetic process"/>
    <property type="evidence" value="ECO:0007669"/>
    <property type="project" value="InterPro"/>
</dbReference>
<dbReference type="GO" id="GO:0016756">
    <property type="term" value="F:glutathione gamma-glutamylcysteinyltransferase activity"/>
    <property type="evidence" value="ECO:0007669"/>
    <property type="project" value="UniProtKB-EC"/>
</dbReference>
<dbReference type="AlphaFoldDB" id="A0AAV3X9Y7"/>
<dbReference type="Pfam" id="PF05023">
    <property type="entry name" value="Phytochelatin"/>
    <property type="match status" value="1"/>
</dbReference>
<dbReference type="Gene3D" id="3.90.70.30">
    <property type="entry name" value="Phytochelatin synthase, N-terminal domain"/>
    <property type="match status" value="1"/>
</dbReference>
<dbReference type="InterPro" id="IPR038765">
    <property type="entry name" value="Papain-like_cys_pep_sf"/>
</dbReference>
<sequence>MGQLLASYRTKVKVYHASDTSLAEFRRLAVENLKQPGNFVLINYLRRSIGQERGGHISPIAAYNEASDRFLILDVSRYKYPPVWVKTEELWQAMATQDSVSGKTRGFVLVSRE</sequence>
<dbReference type="EC" id="2.3.2.15" evidence="1"/>
<dbReference type="PANTHER" id="PTHR33447:SF20">
    <property type="entry name" value="GLUTATHIONE GAMMA-GLUTAMYLCYSTEINYLTRANSFERASE"/>
    <property type="match status" value="1"/>
</dbReference>
<organism evidence="6 7">
    <name type="scientific">Microseira wollei NIES-4236</name>
    <dbReference type="NCBI Taxonomy" id="2530354"/>
    <lineage>
        <taxon>Bacteria</taxon>
        <taxon>Bacillati</taxon>
        <taxon>Cyanobacteriota</taxon>
        <taxon>Cyanophyceae</taxon>
        <taxon>Oscillatoriophycideae</taxon>
        <taxon>Aerosakkonematales</taxon>
        <taxon>Aerosakkonemataceae</taxon>
        <taxon>Microseira</taxon>
    </lineage>
</organism>
<dbReference type="GO" id="GO:0010038">
    <property type="term" value="P:response to metal ion"/>
    <property type="evidence" value="ECO:0007669"/>
    <property type="project" value="InterPro"/>
</dbReference>
<reference evidence="6" key="1">
    <citation type="submission" date="2019-10" db="EMBL/GenBank/DDBJ databases">
        <title>Draft genome sequece of Microseira wollei NIES-4236.</title>
        <authorList>
            <person name="Yamaguchi H."/>
            <person name="Suzuki S."/>
            <person name="Kawachi M."/>
        </authorList>
    </citation>
    <scope>NUCLEOTIDE SEQUENCE</scope>
    <source>
        <strain evidence="6">NIES-4236</strain>
    </source>
</reference>
<dbReference type="InterPro" id="IPR038156">
    <property type="entry name" value="PCS_N_sf"/>
</dbReference>